<dbReference type="PANTHER" id="PTHR42951:SF17">
    <property type="entry name" value="METALLO-BETA-LACTAMASE DOMAIN-CONTAINING PROTEIN"/>
    <property type="match status" value="1"/>
</dbReference>
<dbReference type="SMART" id="SM00849">
    <property type="entry name" value="Lactamase_B"/>
    <property type="match status" value="1"/>
</dbReference>
<dbReference type="SUPFAM" id="SSF56281">
    <property type="entry name" value="Metallo-hydrolase/oxidoreductase"/>
    <property type="match status" value="1"/>
</dbReference>
<sequence>MDVVDLRPDLRMLVGNPGQAYLHRRGEEVLLVDTGPLGSAPAIAGALRDWGLGPEAVTDVVLTHWHADHAGSAAEVATWPNARILVHAADAPVVRGERPGPPPLLTPAEEVLHRQVAAGLPDAPPARVDRELADGEVLASGARVLPTPGHTAGSLALVLDDAGVVFTGDVAAEYEGGVILGPFNTDRELARRSFRRFAEVDVALACVGHGRPVPGAALRAAARAAEVPDPLG</sequence>
<name>A0ABW1I7B8_9PSEU</name>
<dbReference type="EMBL" id="JBHSQK010000019">
    <property type="protein sequence ID" value="MFC5948609.1"/>
    <property type="molecule type" value="Genomic_DNA"/>
</dbReference>
<evidence type="ECO:0000313" key="2">
    <source>
        <dbReference type="EMBL" id="MFC5948609.1"/>
    </source>
</evidence>
<dbReference type="Proteomes" id="UP001596119">
    <property type="component" value="Unassembled WGS sequence"/>
</dbReference>
<reference evidence="3" key="1">
    <citation type="journal article" date="2019" name="Int. J. Syst. Evol. Microbiol.">
        <title>The Global Catalogue of Microorganisms (GCM) 10K type strain sequencing project: providing services to taxonomists for standard genome sequencing and annotation.</title>
        <authorList>
            <consortium name="The Broad Institute Genomics Platform"/>
            <consortium name="The Broad Institute Genome Sequencing Center for Infectious Disease"/>
            <person name="Wu L."/>
            <person name="Ma J."/>
        </authorList>
    </citation>
    <scope>NUCLEOTIDE SEQUENCE [LARGE SCALE GENOMIC DNA]</scope>
    <source>
        <strain evidence="3">CGMCC 4.7397</strain>
    </source>
</reference>
<dbReference type="InterPro" id="IPR036866">
    <property type="entry name" value="RibonucZ/Hydroxyglut_hydro"/>
</dbReference>
<feature type="domain" description="Metallo-beta-lactamase" evidence="1">
    <location>
        <begin position="17"/>
        <end position="209"/>
    </location>
</feature>
<evidence type="ECO:0000259" key="1">
    <source>
        <dbReference type="SMART" id="SM00849"/>
    </source>
</evidence>
<dbReference type="Gene3D" id="3.60.15.10">
    <property type="entry name" value="Ribonuclease Z/Hydroxyacylglutathione hydrolase-like"/>
    <property type="match status" value="1"/>
</dbReference>
<accession>A0ABW1I7B8</accession>
<evidence type="ECO:0000313" key="3">
    <source>
        <dbReference type="Proteomes" id="UP001596119"/>
    </source>
</evidence>
<keyword evidence="3" id="KW-1185">Reference proteome</keyword>
<proteinExistence type="predicted"/>
<dbReference type="PANTHER" id="PTHR42951">
    <property type="entry name" value="METALLO-BETA-LACTAMASE DOMAIN-CONTAINING"/>
    <property type="match status" value="1"/>
</dbReference>
<dbReference type="RefSeq" id="WP_379565670.1">
    <property type="nucleotide sequence ID" value="NZ_JBHSQK010000019.1"/>
</dbReference>
<dbReference type="CDD" id="cd07721">
    <property type="entry name" value="yflN-like_MBL-fold"/>
    <property type="match status" value="1"/>
</dbReference>
<comment type="caution">
    <text evidence="2">The sequence shown here is derived from an EMBL/GenBank/DDBJ whole genome shotgun (WGS) entry which is preliminary data.</text>
</comment>
<dbReference type="InterPro" id="IPR050855">
    <property type="entry name" value="NDM-1-like"/>
</dbReference>
<gene>
    <name evidence="2" type="ORF">ACFQH9_10030</name>
</gene>
<dbReference type="Pfam" id="PF00753">
    <property type="entry name" value="Lactamase_B"/>
    <property type="match status" value="1"/>
</dbReference>
<dbReference type="InterPro" id="IPR001279">
    <property type="entry name" value="Metallo-B-lactamas"/>
</dbReference>
<organism evidence="2 3">
    <name type="scientific">Pseudonocardia lutea</name>
    <dbReference type="NCBI Taxonomy" id="2172015"/>
    <lineage>
        <taxon>Bacteria</taxon>
        <taxon>Bacillati</taxon>
        <taxon>Actinomycetota</taxon>
        <taxon>Actinomycetes</taxon>
        <taxon>Pseudonocardiales</taxon>
        <taxon>Pseudonocardiaceae</taxon>
        <taxon>Pseudonocardia</taxon>
    </lineage>
</organism>
<protein>
    <submittedName>
        <fullName evidence="2">MBL fold metallo-hydrolase</fullName>
    </submittedName>
</protein>